<protein>
    <submittedName>
        <fullName evidence="1">Uncharacterized protein</fullName>
    </submittedName>
</protein>
<sequence length="188" mass="22119">MNQEFFISLIRSCIKDWGLKVFDKSPVLTEFFNYQKVANLKDFSYKGWYENDLLGLIMVITAEKKLVIQYAKKVYPHFMIDFNLLKNLDPFCLKSFQELIQELTQKVLDRLNQKNLKFCIKTQEFFRSSNLSQSFSGMLNLSFSYRIPPIGDLSFYLISGPKEYLAKRNLDSGYLKSFYNPQKAYLVA</sequence>
<dbReference type="AlphaFoldDB" id="A0A117LCA3"/>
<evidence type="ECO:0000313" key="2">
    <source>
        <dbReference type="Proteomes" id="UP000257240"/>
    </source>
</evidence>
<gene>
    <name evidence="1" type="ORF">DCE01_01005</name>
</gene>
<accession>A0A117LCA3</accession>
<dbReference type="RefSeq" id="WP_273011031.1">
    <property type="nucleotide sequence ID" value="NZ_DAINLL010000023.1"/>
</dbReference>
<reference evidence="1 2" key="1">
    <citation type="journal article" date="2018" name="Nat. Biotechnol.">
        <title>A standardized bacterial taxonomy based on genome phylogeny substantially revises the tree of life.</title>
        <authorList>
            <person name="Parks D.H."/>
            <person name="Chuvochina M."/>
            <person name="Waite D.W."/>
            <person name="Rinke C."/>
            <person name="Skarshewski A."/>
            <person name="Chaumeil P.A."/>
            <person name="Hugenholtz P."/>
        </authorList>
    </citation>
    <scope>NUCLEOTIDE SEQUENCE [LARGE SCALE GENOMIC DNA]</scope>
    <source>
        <strain evidence="1">UBA12529</strain>
    </source>
</reference>
<proteinExistence type="predicted"/>
<dbReference type="EMBL" id="DLVE01000013">
    <property type="protein sequence ID" value="HAA83362.1"/>
    <property type="molecule type" value="Genomic_DNA"/>
</dbReference>
<name>A0A117LCA3_9BACT</name>
<organism evidence="1 2">
    <name type="scientific">Thermodesulfobacterium commune</name>
    <dbReference type="NCBI Taxonomy" id="1741"/>
    <lineage>
        <taxon>Bacteria</taxon>
        <taxon>Pseudomonadati</taxon>
        <taxon>Thermodesulfobacteriota</taxon>
        <taxon>Thermodesulfobacteria</taxon>
        <taxon>Thermodesulfobacteriales</taxon>
        <taxon>Thermodesulfobacteriaceae</taxon>
        <taxon>Thermodesulfobacterium</taxon>
    </lineage>
</organism>
<evidence type="ECO:0000313" key="1">
    <source>
        <dbReference type="EMBL" id="HAA83362.1"/>
    </source>
</evidence>
<comment type="caution">
    <text evidence="1">The sequence shown here is derived from an EMBL/GenBank/DDBJ whole genome shotgun (WGS) entry which is preliminary data.</text>
</comment>
<dbReference type="Proteomes" id="UP000257240">
    <property type="component" value="Unassembled WGS sequence"/>
</dbReference>